<reference evidence="2" key="1">
    <citation type="submission" date="2022-11" db="EMBL/GenBank/DDBJ databases">
        <title>Genome Sequence of Cubamyces cubensis.</title>
        <authorList>
            <person name="Buettner E."/>
        </authorList>
    </citation>
    <scope>NUCLEOTIDE SEQUENCE</scope>
    <source>
        <strain evidence="2">MPL-01</strain>
    </source>
</reference>
<sequence>MALIYEVLSVENITNEQLTACSALFNTNYGVWAPNAPSPLKPGTHVKNSAAKLRKEYLTDTQNSVIVTCTLDGQLVGHACVTKWKYQNGYVGWVTQLVVDGKERRRYIATSMLQMLKRHRWFENVIMMGIASSHPASCNVLCKLFNGNTKNVDLGFIVEHAQDVLNCSTVEYLRTAELGGAFKGTPDGSYLVNTSFFVDHTEPKAILRTYVAEGKWAFGELIDGHEFLVLIAVPKVIES</sequence>
<dbReference type="AlphaFoldDB" id="A0AAD7XDB9"/>
<name>A0AAD7XDB9_9APHY</name>
<dbReference type="InterPro" id="IPR016181">
    <property type="entry name" value="Acyl_CoA_acyltransferase"/>
</dbReference>
<proteinExistence type="predicted"/>
<comment type="caution">
    <text evidence="2">The sequence shown here is derived from an EMBL/GenBank/DDBJ whole genome shotgun (WGS) entry which is preliminary data.</text>
</comment>
<protein>
    <recommendedName>
        <fullName evidence="1">N-acetyltransferase domain-containing protein</fullName>
    </recommendedName>
</protein>
<dbReference type="InterPro" id="IPR000182">
    <property type="entry name" value="GNAT_dom"/>
</dbReference>
<dbReference type="EMBL" id="JAPEVG010000064">
    <property type="protein sequence ID" value="KAJ8488367.1"/>
    <property type="molecule type" value="Genomic_DNA"/>
</dbReference>
<accession>A0AAD7XDB9</accession>
<dbReference type="SUPFAM" id="SSF55729">
    <property type="entry name" value="Acyl-CoA N-acyltransferases (Nat)"/>
    <property type="match status" value="1"/>
</dbReference>
<gene>
    <name evidence="2" type="ORF">ONZ51_g3625</name>
</gene>
<dbReference type="Proteomes" id="UP001215151">
    <property type="component" value="Unassembled WGS sequence"/>
</dbReference>
<organism evidence="2 3">
    <name type="scientific">Trametes cubensis</name>
    <dbReference type="NCBI Taxonomy" id="1111947"/>
    <lineage>
        <taxon>Eukaryota</taxon>
        <taxon>Fungi</taxon>
        <taxon>Dikarya</taxon>
        <taxon>Basidiomycota</taxon>
        <taxon>Agaricomycotina</taxon>
        <taxon>Agaricomycetes</taxon>
        <taxon>Polyporales</taxon>
        <taxon>Polyporaceae</taxon>
        <taxon>Trametes</taxon>
    </lineage>
</organism>
<dbReference type="CDD" id="cd04301">
    <property type="entry name" value="NAT_SF"/>
    <property type="match status" value="1"/>
</dbReference>
<dbReference type="Gene3D" id="3.40.630.30">
    <property type="match status" value="1"/>
</dbReference>
<feature type="domain" description="N-acetyltransferase" evidence="1">
    <location>
        <begin position="54"/>
        <end position="138"/>
    </location>
</feature>
<evidence type="ECO:0000259" key="1">
    <source>
        <dbReference type="Pfam" id="PF00583"/>
    </source>
</evidence>
<keyword evidence="3" id="KW-1185">Reference proteome</keyword>
<dbReference type="GO" id="GO:0016747">
    <property type="term" value="F:acyltransferase activity, transferring groups other than amino-acyl groups"/>
    <property type="evidence" value="ECO:0007669"/>
    <property type="project" value="InterPro"/>
</dbReference>
<evidence type="ECO:0000313" key="2">
    <source>
        <dbReference type="EMBL" id="KAJ8488367.1"/>
    </source>
</evidence>
<evidence type="ECO:0000313" key="3">
    <source>
        <dbReference type="Proteomes" id="UP001215151"/>
    </source>
</evidence>
<dbReference type="Pfam" id="PF00583">
    <property type="entry name" value="Acetyltransf_1"/>
    <property type="match status" value="1"/>
</dbReference>